<keyword evidence="7" id="KW-1185">Reference proteome</keyword>
<dbReference type="PROSITE" id="PS51900">
    <property type="entry name" value="CB"/>
    <property type="match status" value="1"/>
</dbReference>
<dbReference type="SUPFAM" id="SSF56349">
    <property type="entry name" value="DNA breaking-rejoining enzymes"/>
    <property type="match status" value="1"/>
</dbReference>
<comment type="caution">
    <text evidence="6">The sequence shown here is derived from an EMBL/GenBank/DDBJ whole genome shotgun (WGS) entry which is preliminary data.</text>
</comment>
<feature type="domain" description="Core-binding (CB)" evidence="5">
    <location>
        <begin position="69"/>
        <end position="153"/>
    </location>
</feature>
<evidence type="ECO:0000313" key="7">
    <source>
        <dbReference type="Proteomes" id="UP000469185"/>
    </source>
</evidence>
<dbReference type="Gene3D" id="1.10.443.10">
    <property type="entry name" value="Intergrase catalytic core"/>
    <property type="match status" value="1"/>
</dbReference>
<dbReference type="PANTHER" id="PTHR30349">
    <property type="entry name" value="PHAGE INTEGRASE-RELATED"/>
    <property type="match status" value="1"/>
</dbReference>
<reference evidence="6 7" key="1">
    <citation type="submission" date="2020-02" db="EMBL/GenBank/DDBJ databases">
        <authorList>
            <person name="Li X.-J."/>
            <person name="Feng X.-M."/>
        </authorList>
    </citation>
    <scope>NUCLEOTIDE SEQUENCE [LARGE SCALE GENOMIC DNA]</scope>
    <source>
        <strain evidence="6 7">CGMCC 4.7225</strain>
    </source>
</reference>
<dbReference type="InterPro" id="IPR050090">
    <property type="entry name" value="Tyrosine_recombinase_XerCD"/>
</dbReference>
<dbReference type="CDD" id="cd01189">
    <property type="entry name" value="INT_ICEBs1_C_like"/>
    <property type="match status" value="1"/>
</dbReference>
<evidence type="ECO:0000259" key="4">
    <source>
        <dbReference type="PROSITE" id="PS51898"/>
    </source>
</evidence>
<dbReference type="InterPro" id="IPR011010">
    <property type="entry name" value="DNA_brk_join_enz"/>
</dbReference>
<feature type="domain" description="Tyr recombinase" evidence="4">
    <location>
        <begin position="174"/>
        <end position="391"/>
    </location>
</feature>
<gene>
    <name evidence="6" type="ORF">G1H11_11035</name>
</gene>
<dbReference type="GO" id="GO:0015074">
    <property type="term" value="P:DNA integration"/>
    <property type="evidence" value="ECO:0007669"/>
    <property type="project" value="InterPro"/>
</dbReference>
<keyword evidence="1 3" id="KW-0238">DNA-binding</keyword>
<dbReference type="GO" id="GO:0003677">
    <property type="term" value="F:DNA binding"/>
    <property type="evidence" value="ECO:0007669"/>
    <property type="project" value="UniProtKB-UniRule"/>
</dbReference>
<dbReference type="InterPro" id="IPR013762">
    <property type="entry name" value="Integrase-like_cat_sf"/>
</dbReference>
<evidence type="ECO:0000259" key="5">
    <source>
        <dbReference type="PROSITE" id="PS51900"/>
    </source>
</evidence>
<dbReference type="GO" id="GO:0006310">
    <property type="term" value="P:DNA recombination"/>
    <property type="evidence" value="ECO:0007669"/>
    <property type="project" value="UniProtKB-KW"/>
</dbReference>
<dbReference type="Gene3D" id="1.10.150.130">
    <property type="match status" value="1"/>
</dbReference>
<sequence length="416" mass="46399">MGRRPNGASSIYLGADGDWHGRVTVGIKDDGKPDRRHVQAKTEAAVIRRVRALEKERDSGRVRKAGQRWTVDKWLTHWIENIAVPPAISGYTHDGYKVDISHYLIPGIGAHKLDKLTPEHLERLYAKMLSQGKAAGTAHHVHRTIRAALNEAIRRGHLTMNPAMLAKAPSPDEHEVEPYEVDEIKRILKVASERRNSTRWAIALALGLRQGEALGLRWIDVDLTGAVLRVRRSRLRPKYAHGCGETCGKTPGYCPQRVQVNRDTKDTKSRAGKRVIGLPREIVALLRAHKDRQDAERVAAGDLWCDEGWVFAMPDGRALSPNTDYREWKALLKAAGVNDGRLHDARHTSATVLLLLGVPERTVMAVMGWSSTSMAARYQHVTDTIRRQVADRVDGLIWPADSEPKSGDVAGRTDHK</sequence>
<keyword evidence="2" id="KW-0233">DNA recombination</keyword>
<accession>A0A6N9YLK7</accession>
<dbReference type="Pfam" id="PF00589">
    <property type="entry name" value="Phage_integrase"/>
    <property type="match status" value="1"/>
</dbReference>
<dbReference type="PANTHER" id="PTHR30349:SF91">
    <property type="entry name" value="INTA PROTEIN"/>
    <property type="match status" value="1"/>
</dbReference>
<name>A0A6N9YLK7_9ACTN</name>
<proteinExistence type="predicted"/>
<dbReference type="PROSITE" id="PS51898">
    <property type="entry name" value="TYR_RECOMBINASE"/>
    <property type="match status" value="1"/>
</dbReference>
<evidence type="ECO:0000313" key="6">
    <source>
        <dbReference type="EMBL" id="NED95845.1"/>
    </source>
</evidence>
<evidence type="ECO:0000256" key="3">
    <source>
        <dbReference type="PROSITE-ProRule" id="PRU01248"/>
    </source>
</evidence>
<dbReference type="RefSeq" id="WP_163818614.1">
    <property type="nucleotide sequence ID" value="NZ_JAAGOB010000005.1"/>
</dbReference>
<protein>
    <submittedName>
        <fullName evidence="6">Site-specific integrase</fullName>
    </submittedName>
</protein>
<evidence type="ECO:0000256" key="2">
    <source>
        <dbReference type="ARBA" id="ARBA00023172"/>
    </source>
</evidence>
<dbReference type="InterPro" id="IPR044068">
    <property type="entry name" value="CB"/>
</dbReference>
<evidence type="ECO:0000256" key="1">
    <source>
        <dbReference type="ARBA" id="ARBA00023125"/>
    </source>
</evidence>
<dbReference type="AlphaFoldDB" id="A0A6N9YLK7"/>
<organism evidence="6 7">
    <name type="scientific">Phytoactinopolyspora alkaliphila</name>
    <dbReference type="NCBI Taxonomy" id="1783498"/>
    <lineage>
        <taxon>Bacteria</taxon>
        <taxon>Bacillati</taxon>
        <taxon>Actinomycetota</taxon>
        <taxon>Actinomycetes</taxon>
        <taxon>Jiangellales</taxon>
        <taxon>Jiangellaceae</taxon>
        <taxon>Phytoactinopolyspora</taxon>
    </lineage>
</organism>
<dbReference type="InterPro" id="IPR002104">
    <property type="entry name" value="Integrase_catalytic"/>
</dbReference>
<dbReference type="InterPro" id="IPR010998">
    <property type="entry name" value="Integrase_recombinase_N"/>
</dbReference>
<dbReference type="EMBL" id="JAAGOB010000005">
    <property type="protein sequence ID" value="NED95845.1"/>
    <property type="molecule type" value="Genomic_DNA"/>
</dbReference>
<dbReference type="Proteomes" id="UP000469185">
    <property type="component" value="Unassembled WGS sequence"/>
</dbReference>